<dbReference type="InterPro" id="IPR004370">
    <property type="entry name" value="4-OT-like_dom"/>
</dbReference>
<dbReference type="RefSeq" id="WP_017801309.1">
    <property type="nucleotide sequence ID" value="NZ_JAGGMQ010000001.1"/>
</dbReference>
<sequence length="75" mass="8381">MPHIIVKIVGQSEENKTLIACKLTQTLADSLGIDEQFISVSVEDIQKENWVADVYQPDILAKPASLYKKPGYNPH</sequence>
<dbReference type="InterPro" id="IPR014347">
    <property type="entry name" value="Tautomerase/MIF_sf"/>
</dbReference>
<accession>A0ABS4PF78</accession>
<keyword evidence="1 3" id="KW-0413">Isomerase</keyword>
<gene>
    <name evidence="3" type="ORF">J2125_003962</name>
</gene>
<evidence type="ECO:0000259" key="2">
    <source>
        <dbReference type="Pfam" id="PF01361"/>
    </source>
</evidence>
<keyword evidence="4" id="KW-1185">Reference proteome</keyword>
<dbReference type="GO" id="GO:0016853">
    <property type="term" value="F:isomerase activity"/>
    <property type="evidence" value="ECO:0007669"/>
    <property type="project" value="UniProtKB-KW"/>
</dbReference>
<dbReference type="InterPro" id="IPR017284">
    <property type="entry name" value="Tautomerase_PptA"/>
</dbReference>
<dbReference type="EC" id="5.3.2.6" evidence="3"/>
<reference evidence="4" key="1">
    <citation type="submission" date="2023-07" db="EMBL/GenBank/DDBJ databases">
        <title>Genome mining of underrepresented organisms for secondary metabolites.</title>
        <authorList>
            <person name="D'Agostino P.M."/>
        </authorList>
    </citation>
    <scope>NUCLEOTIDE SEQUENCE [LARGE SCALE GENOMIC DNA]</scope>
    <source>
        <strain evidence="4">WS4403</strain>
    </source>
</reference>
<dbReference type="EMBL" id="JAGGMQ010000001">
    <property type="protein sequence ID" value="MBP2170770.1"/>
    <property type="molecule type" value="Genomic_DNA"/>
</dbReference>
<dbReference type="Proteomes" id="UP001195624">
    <property type="component" value="Unassembled WGS sequence"/>
</dbReference>
<evidence type="ECO:0000256" key="1">
    <source>
        <dbReference type="ARBA" id="ARBA00023235"/>
    </source>
</evidence>
<dbReference type="SUPFAM" id="SSF55331">
    <property type="entry name" value="Tautomerase/MIF"/>
    <property type="match status" value="1"/>
</dbReference>
<dbReference type="Pfam" id="PF01361">
    <property type="entry name" value="Tautomerase"/>
    <property type="match status" value="1"/>
</dbReference>
<comment type="caution">
    <text evidence="3">The sequence shown here is derived from an EMBL/GenBank/DDBJ whole genome shotgun (WGS) entry which is preliminary data.</text>
</comment>
<dbReference type="Gene3D" id="3.30.429.10">
    <property type="entry name" value="Macrophage Migration Inhibitory Factor"/>
    <property type="match status" value="1"/>
</dbReference>
<dbReference type="PIRSF" id="PIRSF037799">
    <property type="entry name" value="Tautomer_YdcE_prd"/>
    <property type="match status" value="1"/>
</dbReference>
<evidence type="ECO:0000313" key="3">
    <source>
        <dbReference type="EMBL" id="MBP2170770.1"/>
    </source>
</evidence>
<name>A0ABS4PF78_9GAMM</name>
<proteinExistence type="predicted"/>
<organism evidence="3 4">
    <name type="scientific">Winslowiella toletana</name>
    <dbReference type="NCBI Taxonomy" id="92490"/>
    <lineage>
        <taxon>Bacteria</taxon>
        <taxon>Pseudomonadati</taxon>
        <taxon>Pseudomonadota</taxon>
        <taxon>Gammaproteobacteria</taxon>
        <taxon>Enterobacterales</taxon>
        <taxon>Erwiniaceae</taxon>
        <taxon>Winslowiella</taxon>
    </lineage>
</organism>
<evidence type="ECO:0000313" key="4">
    <source>
        <dbReference type="Proteomes" id="UP001195624"/>
    </source>
</evidence>
<protein>
    <submittedName>
        <fullName evidence="3">4-oxalocrotonate tautomerase</fullName>
        <ecNumber evidence="3">5.3.2.6</ecNumber>
    </submittedName>
</protein>
<feature type="domain" description="4-oxalocrotonate tautomerase-like" evidence="2">
    <location>
        <begin position="2"/>
        <end position="52"/>
    </location>
</feature>